<feature type="region of interest" description="Disordered" evidence="1">
    <location>
        <begin position="1"/>
        <end position="26"/>
    </location>
</feature>
<accession>A0A1T0A714</accession>
<organism evidence="2 3">
    <name type="scientific">Moraxella caviae</name>
    <dbReference type="NCBI Taxonomy" id="34060"/>
    <lineage>
        <taxon>Bacteria</taxon>
        <taxon>Pseudomonadati</taxon>
        <taxon>Pseudomonadota</taxon>
        <taxon>Gammaproteobacteria</taxon>
        <taxon>Moraxellales</taxon>
        <taxon>Moraxellaceae</taxon>
        <taxon>Moraxella</taxon>
    </lineage>
</organism>
<dbReference type="Proteomes" id="UP000190435">
    <property type="component" value="Unassembled WGS sequence"/>
</dbReference>
<evidence type="ECO:0000313" key="2">
    <source>
        <dbReference type="EMBL" id="OOR91536.1"/>
    </source>
</evidence>
<gene>
    <name evidence="2" type="ORF">B0181_02990</name>
</gene>
<dbReference type="STRING" id="34060.B0181_02990"/>
<dbReference type="EMBL" id="MUXU01000021">
    <property type="protein sequence ID" value="OOR91536.1"/>
    <property type="molecule type" value="Genomic_DNA"/>
</dbReference>
<sequence>MNTPNQRQKPKRKSKTNVHYTTSAPNLAPANLTPNRRILMNFINGFFDKFYKNTIKQPLIILSHIHHKKSIIKACVHIV</sequence>
<reference evidence="2 3" key="1">
    <citation type="submission" date="2017-02" db="EMBL/GenBank/DDBJ databases">
        <title>Draft genome sequence of Moraxella caviae CCUG 355 type strain.</title>
        <authorList>
            <person name="Engstrom-Jakobsson H."/>
            <person name="Salva-Serra F."/>
            <person name="Thorell K."/>
            <person name="Gonzales-Siles L."/>
            <person name="Karlsson R."/>
            <person name="Boulund F."/>
            <person name="Engstrand L."/>
            <person name="Moore E."/>
        </authorList>
    </citation>
    <scope>NUCLEOTIDE SEQUENCE [LARGE SCALE GENOMIC DNA]</scope>
    <source>
        <strain evidence="2 3">CCUG 355</strain>
    </source>
</reference>
<dbReference type="AlphaFoldDB" id="A0A1T0A714"/>
<name>A0A1T0A714_9GAMM</name>
<evidence type="ECO:0000256" key="1">
    <source>
        <dbReference type="SAM" id="MobiDB-lite"/>
    </source>
</evidence>
<evidence type="ECO:0000313" key="3">
    <source>
        <dbReference type="Proteomes" id="UP000190435"/>
    </source>
</evidence>
<protein>
    <submittedName>
        <fullName evidence="2">Uncharacterized protein</fullName>
    </submittedName>
</protein>
<comment type="caution">
    <text evidence="2">The sequence shown here is derived from an EMBL/GenBank/DDBJ whole genome shotgun (WGS) entry which is preliminary data.</text>
</comment>
<keyword evidence="3" id="KW-1185">Reference proteome</keyword>
<proteinExistence type="predicted"/>